<name>A0A819WHN1_9BILA</name>
<dbReference type="AlphaFoldDB" id="A0A819WHN1"/>
<accession>A0A819WHN1</accession>
<protein>
    <submittedName>
        <fullName evidence="1">Uncharacterized protein</fullName>
    </submittedName>
</protein>
<gene>
    <name evidence="1" type="ORF">OTI717_LOCUS35067</name>
</gene>
<organism evidence="1 2">
    <name type="scientific">Rotaria sordida</name>
    <dbReference type="NCBI Taxonomy" id="392033"/>
    <lineage>
        <taxon>Eukaryota</taxon>
        <taxon>Metazoa</taxon>
        <taxon>Spiralia</taxon>
        <taxon>Gnathifera</taxon>
        <taxon>Rotifera</taxon>
        <taxon>Eurotatoria</taxon>
        <taxon>Bdelloidea</taxon>
        <taxon>Philodinida</taxon>
        <taxon>Philodinidae</taxon>
        <taxon>Rotaria</taxon>
    </lineage>
</organism>
<feature type="non-terminal residue" evidence="1">
    <location>
        <position position="1"/>
    </location>
</feature>
<evidence type="ECO:0000313" key="1">
    <source>
        <dbReference type="EMBL" id="CAF4126028.1"/>
    </source>
</evidence>
<dbReference type="Proteomes" id="UP000663823">
    <property type="component" value="Unassembled WGS sequence"/>
</dbReference>
<proteinExistence type="predicted"/>
<evidence type="ECO:0000313" key="2">
    <source>
        <dbReference type="Proteomes" id="UP000663823"/>
    </source>
</evidence>
<dbReference type="EMBL" id="CAJOAX010013161">
    <property type="protein sequence ID" value="CAF4126028.1"/>
    <property type="molecule type" value="Genomic_DNA"/>
</dbReference>
<sequence>CSNKRYNFDREEFSPPR</sequence>
<comment type="caution">
    <text evidence="1">The sequence shown here is derived from an EMBL/GenBank/DDBJ whole genome shotgun (WGS) entry which is preliminary data.</text>
</comment>
<reference evidence="1" key="1">
    <citation type="submission" date="2021-02" db="EMBL/GenBank/DDBJ databases">
        <authorList>
            <person name="Nowell W R."/>
        </authorList>
    </citation>
    <scope>NUCLEOTIDE SEQUENCE</scope>
</reference>